<dbReference type="EMBL" id="CAUOFW020000848">
    <property type="protein sequence ID" value="CAK9137983.1"/>
    <property type="molecule type" value="Genomic_DNA"/>
</dbReference>
<dbReference type="Pfam" id="PF00646">
    <property type="entry name" value="F-box"/>
    <property type="match status" value="1"/>
</dbReference>
<keyword evidence="3" id="KW-1185">Reference proteome</keyword>
<evidence type="ECO:0000313" key="2">
    <source>
        <dbReference type="EMBL" id="CAK9137983.1"/>
    </source>
</evidence>
<name>A0ABC8R5U2_9AQUA</name>
<comment type="caution">
    <text evidence="2">The sequence shown here is derived from an EMBL/GenBank/DDBJ whole genome shotgun (WGS) entry which is preliminary data.</text>
</comment>
<evidence type="ECO:0000259" key="1">
    <source>
        <dbReference type="PROSITE" id="PS50181"/>
    </source>
</evidence>
<dbReference type="Gene3D" id="1.20.1280.50">
    <property type="match status" value="1"/>
</dbReference>
<reference evidence="2 3" key="1">
    <citation type="submission" date="2024-02" db="EMBL/GenBank/DDBJ databases">
        <authorList>
            <person name="Vignale AGUSTIN F."/>
            <person name="Sosa J E."/>
            <person name="Modenutti C."/>
        </authorList>
    </citation>
    <scope>NUCLEOTIDE SEQUENCE [LARGE SCALE GENOMIC DNA]</scope>
</reference>
<dbReference type="PROSITE" id="PS50181">
    <property type="entry name" value="FBOX"/>
    <property type="match status" value="1"/>
</dbReference>
<evidence type="ECO:0000313" key="3">
    <source>
        <dbReference type="Proteomes" id="UP001642360"/>
    </source>
</evidence>
<gene>
    <name evidence="2" type="ORF">ILEXP_LOCUS5039</name>
</gene>
<organism evidence="2 3">
    <name type="scientific">Ilex paraguariensis</name>
    <name type="common">yerba mate</name>
    <dbReference type="NCBI Taxonomy" id="185542"/>
    <lineage>
        <taxon>Eukaryota</taxon>
        <taxon>Viridiplantae</taxon>
        <taxon>Streptophyta</taxon>
        <taxon>Embryophyta</taxon>
        <taxon>Tracheophyta</taxon>
        <taxon>Spermatophyta</taxon>
        <taxon>Magnoliopsida</taxon>
        <taxon>eudicotyledons</taxon>
        <taxon>Gunneridae</taxon>
        <taxon>Pentapetalae</taxon>
        <taxon>asterids</taxon>
        <taxon>campanulids</taxon>
        <taxon>Aquifoliales</taxon>
        <taxon>Aquifoliaceae</taxon>
        <taxon>Ilex</taxon>
    </lineage>
</organism>
<dbReference type="AlphaFoldDB" id="A0ABC8R5U2"/>
<dbReference type="SUPFAM" id="SSF81383">
    <property type="entry name" value="F-box domain"/>
    <property type="match status" value="1"/>
</dbReference>
<dbReference type="InterPro" id="IPR036047">
    <property type="entry name" value="F-box-like_dom_sf"/>
</dbReference>
<sequence>MEHSSELPEDNIVDVLNRLPSRPLARFKCVSRRWHEYISETIRSQKWRKFPTMMGFFFQNDELGSLGHIRFLFTTKKPENFDDSLDESFQYMDWDVAIVASSNGFLLGSLNQKHPMRYCVYNPATTQCVALPKTRRLYNSWALGFVCEPDEDDTCTDAISFTVVRLGLPNSRVLLLNKLTIEIFSSATRSWKTIYINLNGQHLPLMLYRVDKRTPAVVIGKVFYWLDYLGRIIACDLAQRKFMLMNFPQGNVSDGRSRLLVVLNGQLCYASINFSYLELWVINHCFLSRSVEWVLKDRVSIETLSMETFGFVDPPKYAMLVGFHSTDTNVIYFSIWGHIISYRFDTGTVELVFDFGESGKKIEDYKFYQYEWHKWPRVLPFLRGKQSM</sequence>
<dbReference type="InterPro" id="IPR001810">
    <property type="entry name" value="F-box_dom"/>
</dbReference>
<dbReference type="InterPro" id="IPR055290">
    <property type="entry name" value="At3g26010-like"/>
</dbReference>
<feature type="domain" description="F-box" evidence="1">
    <location>
        <begin position="1"/>
        <end position="50"/>
    </location>
</feature>
<protein>
    <recommendedName>
        <fullName evidence="1">F-box domain-containing protein</fullName>
    </recommendedName>
</protein>
<dbReference type="PANTHER" id="PTHR35546:SF101">
    <property type="entry name" value="F-BOX DOMAIN-CONTAINING PROTEIN"/>
    <property type="match status" value="1"/>
</dbReference>
<proteinExistence type="predicted"/>
<accession>A0ABC8R5U2</accession>
<dbReference type="Proteomes" id="UP001642360">
    <property type="component" value="Unassembled WGS sequence"/>
</dbReference>
<dbReference type="PANTHER" id="PTHR35546">
    <property type="entry name" value="F-BOX PROTEIN INTERACTION DOMAIN PROTEIN-RELATED"/>
    <property type="match status" value="1"/>
</dbReference>